<evidence type="ECO:0000256" key="3">
    <source>
        <dbReference type="ARBA" id="ARBA00022692"/>
    </source>
</evidence>
<evidence type="ECO:0000256" key="1">
    <source>
        <dbReference type="ARBA" id="ARBA00004141"/>
    </source>
</evidence>
<dbReference type="RefSeq" id="WP_089893028.1">
    <property type="nucleotide sequence ID" value="NZ_FNGV01000011.1"/>
</dbReference>
<feature type="transmembrane region" description="Helical" evidence="7">
    <location>
        <begin position="52"/>
        <end position="70"/>
    </location>
</feature>
<proteinExistence type="predicted"/>
<dbReference type="PANTHER" id="PTHR43652:SF2">
    <property type="entry name" value="BASIC AMINO ACID ANTIPORTER YFCC-RELATED"/>
    <property type="match status" value="1"/>
</dbReference>
<feature type="transmembrane region" description="Helical" evidence="7">
    <location>
        <begin position="581"/>
        <end position="603"/>
    </location>
</feature>
<dbReference type="GO" id="GO:0005886">
    <property type="term" value="C:plasma membrane"/>
    <property type="evidence" value="ECO:0007669"/>
    <property type="project" value="TreeGrafter"/>
</dbReference>
<dbReference type="Proteomes" id="UP000199440">
    <property type="component" value="Unassembled WGS sequence"/>
</dbReference>
<organism evidence="9 10">
    <name type="scientific">Kriegella aquimaris</name>
    <dbReference type="NCBI Taxonomy" id="192904"/>
    <lineage>
        <taxon>Bacteria</taxon>
        <taxon>Pseudomonadati</taxon>
        <taxon>Bacteroidota</taxon>
        <taxon>Flavobacteriia</taxon>
        <taxon>Flavobacteriales</taxon>
        <taxon>Flavobacteriaceae</taxon>
        <taxon>Kriegella</taxon>
    </lineage>
</organism>
<dbReference type="STRING" id="192904.SAMN04488514_11197"/>
<dbReference type="PROSITE" id="PS51202">
    <property type="entry name" value="RCK_C"/>
    <property type="match status" value="2"/>
</dbReference>
<feature type="transmembrane region" description="Helical" evidence="7">
    <location>
        <begin position="495"/>
        <end position="518"/>
    </location>
</feature>
<sequence>MELDIILVFLVLLVTVVLFALEIFPVDKVAFFIIVSLALLGLVSPEEAISGFSNNATIAVLALMMLAIAMEENGVINWLTSGMGKIKSLPLYFMAPVFMMVTAGISAFISTTAVVIVFIKIINQLSEKFNISQPKLLLPISFAGIIGGSCTLMGTSTNLLVNSVAKDLGAEKLGFFEFTMLGLVFLSVAIVYLTLALRWLPWGKNQNIKEDYDIKNYITSILIKEGSQLVGKKIEETFLFNHSEISLLKLTRNNRVHNSPGKYITLKTNDELLVMCDLKNLSRLNESENLGINENQYWDREKDDTKEDPTSKPSELDERIFVELLMLPGASLLGKTLGNLRRYMLQDAIPIAIKKRKTLTNISERLVRSSANRLVLKPGDRLLVEVERQNLHSLEAIENVILLQSFDTVNIESPFKRYFSLAVLVLVIALAATGVISIMVSALTGVCLLLLTNNLDLNVIYKKVNWQIFFLLAGMIPLGIAMHNTGADMWVSSKLLGFLEGQSNIVIIGTLFFITMVMSGVVSNNATAIIMTPIAIAVAQGLKLDFKPFILAVMFAANFSFFTPVGYQTNALIYGLGNYKFKHFLLIGGVLSLILWVLGTLLLTKLL</sequence>
<evidence type="ECO:0000256" key="4">
    <source>
        <dbReference type="ARBA" id="ARBA00022737"/>
    </source>
</evidence>
<name>A0A1G9UP07_9FLAO</name>
<feature type="transmembrane region" description="Helical" evidence="7">
    <location>
        <begin position="464"/>
        <end position="483"/>
    </location>
</feature>
<keyword evidence="4" id="KW-0677">Repeat</keyword>
<evidence type="ECO:0000256" key="5">
    <source>
        <dbReference type="ARBA" id="ARBA00022989"/>
    </source>
</evidence>
<dbReference type="Gene3D" id="3.30.70.1450">
    <property type="entry name" value="Regulator of K+ conductance, C-terminal domain"/>
    <property type="match status" value="1"/>
</dbReference>
<feature type="transmembrane region" description="Helical" evidence="7">
    <location>
        <begin position="549"/>
        <end position="569"/>
    </location>
</feature>
<feature type="transmembrane region" description="Helical" evidence="7">
    <location>
        <begin position="29"/>
        <end position="45"/>
    </location>
</feature>
<keyword evidence="3 7" id="KW-0812">Transmembrane</keyword>
<dbReference type="InterPro" id="IPR036721">
    <property type="entry name" value="RCK_C_sf"/>
</dbReference>
<keyword evidence="6 7" id="KW-0472">Membrane</keyword>
<evidence type="ECO:0000259" key="8">
    <source>
        <dbReference type="PROSITE" id="PS51202"/>
    </source>
</evidence>
<feature type="domain" description="RCK C-terminal" evidence="8">
    <location>
        <begin position="206"/>
        <end position="290"/>
    </location>
</feature>
<dbReference type="SUPFAM" id="SSF116726">
    <property type="entry name" value="TrkA C-terminal domain-like"/>
    <property type="match status" value="2"/>
</dbReference>
<feature type="domain" description="RCK C-terminal" evidence="8">
    <location>
        <begin position="309"/>
        <end position="400"/>
    </location>
</feature>
<dbReference type="GO" id="GO:0008324">
    <property type="term" value="F:monoatomic cation transmembrane transporter activity"/>
    <property type="evidence" value="ECO:0007669"/>
    <property type="project" value="InterPro"/>
</dbReference>
<feature type="transmembrane region" description="Helical" evidence="7">
    <location>
        <begin position="90"/>
        <end position="119"/>
    </location>
</feature>
<evidence type="ECO:0000256" key="7">
    <source>
        <dbReference type="SAM" id="Phobius"/>
    </source>
</evidence>
<protein>
    <submittedName>
        <fullName evidence="9">TrkA-C domain-containing protein</fullName>
    </submittedName>
</protein>
<evidence type="ECO:0000313" key="10">
    <source>
        <dbReference type="Proteomes" id="UP000199440"/>
    </source>
</evidence>
<keyword evidence="2" id="KW-0813">Transport</keyword>
<evidence type="ECO:0000313" key="9">
    <source>
        <dbReference type="EMBL" id="SDM61285.1"/>
    </source>
</evidence>
<dbReference type="AlphaFoldDB" id="A0A1G9UP07"/>
<keyword evidence="5 7" id="KW-1133">Transmembrane helix</keyword>
<keyword evidence="10" id="KW-1185">Reference proteome</keyword>
<feature type="transmembrane region" description="Helical" evidence="7">
    <location>
        <begin position="181"/>
        <end position="200"/>
    </location>
</feature>
<comment type="subcellular location">
    <subcellularLocation>
        <location evidence="1">Membrane</location>
        <topology evidence="1">Multi-pass membrane protein</topology>
    </subcellularLocation>
</comment>
<feature type="transmembrane region" description="Helical" evidence="7">
    <location>
        <begin position="140"/>
        <end position="161"/>
    </location>
</feature>
<dbReference type="PANTHER" id="PTHR43652">
    <property type="entry name" value="BASIC AMINO ACID ANTIPORTER YFCC-RELATED"/>
    <property type="match status" value="1"/>
</dbReference>
<reference evidence="9 10" key="1">
    <citation type="submission" date="2016-10" db="EMBL/GenBank/DDBJ databases">
        <authorList>
            <person name="de Groot N.N."/>
        </authorList>
    </citation>
    <scope>NUCLEOTIDE SEQUENCE [LARGE SCALE GENOMIC DNA]</scope>
    <source>
        <strain evidence="9 10">DSM 19886</strain>
    </source>
</reference>
<gene>
    <name evidence="9" type="ORF">SAMN04488514_11197</name>
</gene>
<dbReference type="OrthoDB" id="9765532at2"/>
<feature type="transmembrane region" description="Helical" evidence="7">
    <location>
        <begin position="5"/>
        <end position="23"/>
    </location>
</feature>
<dbReference type="EMBL" id="FNGV01000011">
    <property type="protein sequence ID" value="SDM61285.1"/>
    <property type="molecule type" value="Genomic_DNA"/>
</dbReference>
<feature type="transmembrane region" description="Helical" evidence="7">
    <location>
        <begin position="421"/>
        <end position="452"/>
    </location>
</feature>
<dbReference type="Pfam" id="PF02080">
    <property type="entry name" value="TrkA_C"/>
    <property type="match status" value="1"/>
</dbReference>
<dbReference type="GO" id="GO:0006813">
    <property type="term" value="P:potassium ion transport"/>
    <property type="evidence" value="ECO:0007669"/>
    <property type="project" value="InterPro"/>
</dbReference>
<dbReference type="InterPro" id="IPR004680">
    <property type="entry name" value="Cit_transptr-like_dom"/>
</dbReference>
<accession>A0A1G9UP07</accession>
<evidence type="ECO:0000256" key="2">
    <source>
        <dbReference type="ARBA" id="ARBA00022448"/>
    </source>
</evidence>
<dbReference type="InterPro" id="IPR006037">
    <property type="entry name" value="RCK_C"/>
</dbReference>
<dbReference type="InterPro" id="IPR051679">
    <property type="entry name" value="DASS-Related_Transporters"/>
</dbReference>
<evidence type="ECO:0000256" key="6">
    <source>
        <dbReference type="ARBA" id="ARBA00023136"/>
    </source>
</evidence>
<dbReference type="Pfam" id="PF03600">
    <property type="entry name" value="CitMHS"/>
    <property type="match status" value="1"/>
</dbReference>